<accession>A0ABW7HQ51</accession>
<dbReference type="RefSeq" id="WP_279950889.1">
    <property type="nucleotide sequence ID" value="NZ_BAABEN010000007.1"/>
</dbReference>
<name>A0ABW7HQ51_9ACTN</name>
<dbReference type="PANTHER" id="PTHR36834">
    <property type="entry name" value="MEMBRANE PROTEIN-RELATED"/>
    <property type="match status" value="1"/>
</dbReference>
<evidence type="ECO:0000259" key="2">
    <source>
        <dbReference type="Pfam" id="PF04892"/>
    </source>
</evidence>
<keyword evidence="1" id="KW-0472">Membrane</keyword>
<dbReference type="Pfam" id="PF04892">
    <property type="entry name" value="VanZ"/>
    <property type="match status" value="1"/>
</dbReference>
<comment type="caution">
    <text evidence="3">The sequence shown here is derived from an EMBL/GenBank/DDBJ whole genome shotgun (WGS) entry which is preliminary data.</text>
</comment>
<gene>
    <name evidence="3" type="ORF">ACG5V6_06630</name>
</gene>
<dbReference type="Proteomes" id="UP001607069">
    <property type="component" value="Unassembled WGS sequence"/>
</dbReference>
<reference evidence="3 4" key="1">
    <citation type="submission" date="2024-10" db="EMBL/GenBank/DDBJ databases">
        <authorList>
            <person name="Cho J.-C."/>
        </authorList>
    </citation>
    <scope>NUCLEOTIDE SEQUENCE [LARGE SCALE GENOMIC DNA]</scope>
    <source>
        <strain evidence="3 4">KCTC29696</strain>
    </source>
</reference>
<evidence type="ECO:0000256" key="1">
    <source>
        <dbReference type="SAM" id="Phobius"/>
    </source>
</evidence>
<dbReference type="InterPro" id="IPR006976">
    <property type="entry name" value="VanZ-like"/>
</dbReference>
<proteinExistence type="predicted"/>
<sequence length="189" mass="20147">MWRIVLHLTPLTTVLVLAALFLGSVGAHRASELRPRLMRRAAWTALTAWGLLVCAATLAGDGSEAGSGLVWWGQGVETLLNDSQDQVSENERSMIIRQWTANCLMFVPLPLLLSLSARRGVSVVRTMVVGLGASVVIEALQWLQGASRVADLEDVFFNTLGCAVGVGVNVLAARTARRGSGRASVRSGP</sequence>
<feature type="transmembrane region" description="Helical" evidence="1">
    <location>
        <begin position="155"/>
        <end position="173"/>
    </location>
</feature>
<keyword evidence="4" id="KW-1185">Reference proteome</keyword>
<keyword evidence="1" id="KW-1133">Transmembrane helix</keyword>
<evidence type="ECO:0000313" key="4">
    <source>
        <dbReference type="Proteomes" id="UP001607069"/>
    </source>
</evidence>
<feature type="domain" description="VanZ-like" evidence="2">
    <location>
        <begin position="82"/>
        <end position="168"/>
    </location>
</feature>
<dbReference type="EMBL" id="JBIHMK010000015">
    <property type="protein sequence ID" value="MFH0247887.1"/>
    <property type="molecule type" value="Genomic_DNA"/>
</dbReference>
<feature type="transmembrane region" description="Helical" evidence="1">
    <location>
        <begin position="99"/>
        <end position="116"/>
    </location>
</feature>
<keyword evidence="1" id="KW-0812">Transmembrane</keyword>
<dbReference type="PANTHER" id="PTHR36834:SF1">
    <property type="entry name" value="INTEGRAL MEMBRANE PROTEIN"/>
    <property type="match status" value="1"/>
</dbReference>
<protein>
    <submittedName>
        <fullName evidence="3">VanZ family protein</fullName>
    </submittedName>
</protein>
<feature type="transmembrane region" description="Helical" evidence="1">
    <location>
        <begin position="123"/>
        <end position="143"/>
    </location>
</feature>
<evidence type="ECO:0000313" key="3">
    <source>
        <dbReference type="EMBL" id="MFH0247887.1"/>
    </source>
</evidence>
<dbReference type="InterPro" id="IPR053150">
    <property type="entry name" value="Teicoplanin_resist-assoc"/>
</dbReference>
<organism evidence="3 4">
    <name type="scientific">Streptomyces chitinivorans</name>
    <dbReference type="NCBI Taxonomy" id="1257027"/>
    <lineage>
        <taxon>Bacteria</taxon>
        <taxon>Bacillati</taxon>
        <taxon>Actinomycetota</taxon>
        <taxon>Actinomycetes</taxon>
        <taxon>Kitasatosporales</taxon>
        <taxon>Streptomycetaceae</taxon>
        <taxon>Streptomyces</taxon>
    </lineage>
</organism>